<dbReference type="InterPro" id="IPR002104">
    <property type="entry name" value="Integrase_catalytic"/>
</dbReference>
<feature type="domain" description="Tyr recombinase" evidence="4">
    <location>
        <begin position="211"/>
        <end position="387"/>
    </location>
</feature>
<dbReference type="AlphaFoldDB" id="A0A212JMV3"/>
<accession>A0A212JMV3</accession>
<dbReference type="InterPro" id="IPR013762">
    <property type="entry name" value="Integrase-like_cat_sf"/>
</dbReference>
<evidence type="ECO:0000259" key="4">
    <source>
        <dbReference type="PROSITE" id="PS51898"/>
    </source>
</evidence>
<proteinExistence type="inferred from homology"/>
<dbReference type="Gene3D" id="1.10.150.130">
    <property type="match status" value="1"/>
</dbReference>
<dbReference type="GO" id="GO:0015074">
    <property type="term" value="P:DNA integration"/>
    <property type="evidence" value="ECO:0007669"/>
    <property type="project" value="InterPro"/>
</dbReference>
<dbReference type="InterPro" id="IPR011010">
    <property type="entry name" value="DNA_brk_join_enz"/>
</dbReference>
<keyword evidence="2" id="KW-0238">DNA-binding</keyword>
<dbReference type="SUPFAM" id="SSF56349">
    <property type="entry name" value="DNA breaking-rejoining enzymes"/>
    <property type="match status" value="1"/>
</dbReference>
<evidence type="ECO:0000256" key="2">
    <source>
        <dbReference type="ARBA" id="ARBA00023125"/>
    </source>
</evidence>
<dbReference type="InterPro" id="IPR035386">
    <property type="entry name" value="Arm-DNA-bind_5"/>
</dbReference>
<comment type="similarity">
    <text evidence="1">Belongs to the 'phage' integrase family.</text>
</comment>
<evidence type="ECO:0000313" key="5">
    <source>
        <dbReference type="EMBL" id="SBW00769.1"/>
    </source>
</evidence>
<dbReference type="GO" id="GO:0003677">
    <property type="term" value="F:DNA binding"/>
    <property type="evidence" value="ECO:0007669"/>
    <property type="project" value="UniProtKB-KW"/>
</dbReference>
<dbReference type="GO" id="GO:0006310">
    <property type="term" value="P:DNA recombination"/>
    <property type="evidence" value="ECO:0007669"/>
    <property type="project" value="UniProtKB-KW"/>
</dbReference>
<dbReference type="Pfam" id="PF00589">
    <property type="entry name" value="Phage_integrase"/>
    <property type="match status" value="1"/>
</dbReference>
<dbReference type="Pfam" id="PF17293">
    <property type="entry name" value="Arm-DNA-bind_5"/>
    <property type="match status" value="1"/>
</dbReference>
<reference evidence="5" key="1">
    <citation type="submission" date="2016-04" db="EMBL/GenBank/DDBJ databases">
        <authorList>
            <person name="Evans L.H."/>
            <person name="Alamgir A."/>
            <person name="Owens N."/>
            <person name="Weber N.D."/>
            <person name="Virtaneva K."/>
            <person name="Barbian K."/>
            <person name="Babar A."/>
            <person name="Rosenke K."/>
        </authorList>
    </citation>
    <scope>NUCLEOTIDE SEQUENCE</scope>
    <source>
        <strain evidence="5">86-1</strain>
    </source>
</reference>
<dbReference type="RefSeq" id="WP_296941450.1">
    <property type="nucleotide sequence ID" value="NZ_LT599032.1"/>
</dbReference>
<dbReference type="Gene3D" id="1.10.443.10">
    <property type="entry name" value="Intergrase catalytic core"/>
    <property type="match status" value="1"/>
</dbReference>
<keyword evidence="3" id="KW-0233">DNA recombination</keyword>
<dbReference type="InterPro" id="IPR025269">
    <property type="entry name" value="SAM-like_dom"/>
</dbReference>
<dbReference type="EMBL" id="FLUM01000002">
    <property type="protein sequence ID" value="SBW00769.1"/>
    <property type="molecule type" value="Genomic_DNA"/>
</dbReference>
<organism evidence="5">
    <name type="scientific">uncultured Dysgonomonas sp</name>
    <dbReference type="NCBI Taxonomy" id="206096"/>
    <lineage>
        <taxon>Bacteria</taxon>
        <taxon>Pseudomonadati</taxon>
        <taxon>Bacteroidota</taxon>
        <taxon>Bacteroidia</taxon>
        <taxon>Bacteroidales</taxon>
        <taxon>Dysgonomonadaceae</taxon>
        <taxon>Dysgonomonas</taxon>
        <taxon>environmental samples</taxon>
    </lineage>
</organism>
<gene>
    <name evidence="5" type="ORF">KL86DYS1_20281</name>
</gene>
<dbReference type="InterPro" id="IPR010998">
    <property type="entry name" value="Integrase_recombinase_N"/>
</dbReference>
<sequence length="406" mass="46689">MRSTFKILFYINRSKIKSDGTTPILCRITVDNKQTVLATGIYCEPNDWNSKKGKVRDGATNHKLDKLRERIEQTYEETLKEQGVISAELLKNIILGVNTVSSSLLQAGEVERERLRKRSLEINSTSTYRQSKTTQSNLRDFVLSRGMDDIAFSDITEEFGELFKSFLKKDLGYATTHVNHCLCWLNRLVYIAVDQEVLRSSPIEDVEYEKKLPPKLRHITRNELKKIMETPMPYERQELARRAFIFSVFTGLAFVDVHNLYPQNIGKTAEGRLYIRSIRTKTKVEAFIPLHPIAEQILMLYNTTDNTAPIFPLPSRDQVWFEVHEIGFALGIKENLSYHMSRHSFGTLMLSAGIPIESISKMMGHTNISSTQIYSKVTDDKISEDMDKLMERRKAISNKTPQPIEL</sequence>
<dbReference type="InterPro" id="IPR050090">
    <property type="entry name" value="Tyrosine_recombinase_XerCD"/>
</dbReference>
<evidence type="ECO:0000256" key="3">
    <source>
        <dbReference type="ARBA" id="ARBA00023172"/>
    </source>
</evidence>
<protein>
    <recommendedName>
        <fullName evidence="4">Tyr recombinase domain-containing protein</fullName>
    </recommendedName>
</protein>
<dbReference type="PROSITE" id="PS51898">
    <property type="entry name" value="TYR_RECOMBINASE"/>
    <property type="match status" value="1"/>
</dbReference>
<dbReference type="PANTHER" id="PTHR30349:SF64">
    <property type="entry name" value="PROPHAGE INTEGRASE INTD-RELATED"/>
    <property type="match status" value="1"/>
</dbReference>
<dbReference type="PANTHER" id="PTHR30349">
    <property type="entry name" value="PHAGE INTEGRASE-RELATED"/>
    <property type="match status" value="1"/>
</dbReference>
<dbReference type="Pfam" id="PF13102">
    <property type="entry name" value="Phage_int_SAM_5"/>
    <property type="match status" value="1"/>
</dbReference>
<evidence type="ECO:0000256" key="1">
    <source>
        <dbReference type="ARBA" id="ARBA00008857"/>
    </source>
</evidence>
<name>A0A212JMV3_9BACT</name>
<dbReference type="CDD" id="cd01185">
    <property type="entry name" value="INTN1_C_like"/>
    <property type="match status" value="1"/>
</dbReference>